<comment type="caution">
    <text evidence="1">The sequence shown here is derived from an EMBL/GenBank/DDBJ whole genome shotgun (WGS) entry which is preliminary data.</text>
</comment>
<proteinExistence type="predicted"/>
<accession>A0ACA9KG61</accession>
<keyword evidence="2" id="KW-1185">Reference proteome</keyword>
<dbReference type="EMBL" id="CAJVPM010001615">
    <property type="protein sequence ID" value="CAG8470169.1"/>
    <property type="molecule type" value="Genomic_DNA"/>
</dbReference>
<evidence type="ECO:0000313" key="2">
    <source>
        <dbReference type="Proteomes" id="UP000789860"/>
    </source>
</evidence>
<organism evidence="1 2">
    <name type="scientific">Scutellospora calospora</name>
    <dbReference type="NCBI Taxonomy" id="85575"/>
    <lineage>
        <taxon>Eukaryota</taxon>
        <taxon>Fungi</taxon>
        <taxon>Fungi incertae sedis</taxon>
        <taxon>Mucoromycota</taxon>
        <taxon>Glomeromycotina</taxon>
        <taxon>Glomeromycetes</taxon>
        <taxon>Diversisporales</taxon>
        <taxon>Gigasporaceae</taxon>
        <taxon>Scutellospora</taxon>
    </lineage>
</organism>
<sequence>MNELKSEDIQEALKEQEQSSSKNLLVPCLENSITSIVTMEKKLVDLV</sequence>
<evidence type="ECO:0000313" key="1">
    <source>
        <dbReference type="EMBL" id="CAG8470169.1"/>
    </source>
</evidence>
<dbReference type="Proteomes" id="UP000789860">
    <property type="component" value="Unassembled WGS sequence"/>
</dbReference>
<gene>
    <name evidence="1" type="ORF">SCALOS_LOCUS1992</name>
</gene>
<reference evidence="1" key="1">
    <citation type="submission" date="2021-06" db="EMBL/GenBank/DDBJ databases">
        <authorList>
            <person name="Kallberg Y."/>
            <person name="Tangrot J."/>
            <person name="Rosling A."/>
        </authorList>
    </citation>
    <scope>NUCLEOTIDE SEQUENCE</scope>
    <source>
        <strain evidence="1">AU212A</strain>
    </source>
</reference>
<name>A0ACA9KG61_9GLOM</name>
<protein>
    <submittedName>
        <fullName evidence="1">11826_t:CDS:1</fullName>
    </submittedName>
</protein>